<name>A0A4V3BN98_9RHOO</name>
<dbReference type="Pfam" id="PF02518">
    <property type="entry name" value="HATPase_c"/>
    <property type="match status" value="1"/>
</dbReference>
<dbReference type="EC" id="2.7.13.3" evidence="3"/>
<keyword evidence="7" id="KW-0547">Nucleotide-binding</keyword>
<evidence type="ECO:0000256" key="5">
    <source>
        <dbReference type="ARBA" id="ARBA00022679"/>
    </source>
</evidence>
<keyword evidence="5" id="KW-0808">Transferase</keyword>
<dbReference type="InterPro" id="IPR050351">
    <property type="entry name" value="BphY/WalK/GraS-like"/>
</dbReference>
<accession>A0A4V3BN98</accession>
<evidence type="ECO:0000256" key="15">
    <source>
        <dbReference type="SAM" id="Phobius"/>
    </source>
</evidence>
<dbReference type="OrthoDB" id="9812260at2"/>
<evidence type="ECO:0000259" key="17">
    <source>
        <dbReference type="PROSITE" id="PS50112"/>
    </source>
</evidence>
<dbReference type="InterPro" id="IPR036890">
    <property type="entry name" value="HATPase_C_sf"/>
</dbReference>
<dbReference type="SMART" id="SM00387">
    <property type="entry name" value="HATPase_c"/>
    <property type="match status" value="1"/>
</dbReference>
<dbReference type="Pfam" id="PF13426">
    <property type="entry name" value="PAS_9"/>
    <property type="match status" value="1"/>
</dbReference>
<evidence type="ECO:0000256" key="4">
    <source>
        <dbReference type="ARBA" id="ARBA00022553"/>
    </source>
</evidence>
<keyword evidence="12 15" id="KW-0472">Membrane</keyword>
<keyword evidence="10 15" id="KW-1133">Transmembrane helix</keyword>
<dbReference type="PROSITE" id="PS50109">
    <property type="entry name" value="HIS_KIN"/>
    <property type="match status" value="1"/>
</dbReference>
<dbReference type="GO" id="GO:0000156">
    <property type="term" value="F:phosphorelay response regulator activity"/>
    <property type="evidence" value="ECO:0007669"/>
    <property type="project" value="TreeGrafter"/>
</dbReference>
<dbReference type="SUPFAM" id="SSF55785">
    <property type="entry name" value="PYP-like sensor domain (PAS domain)"/>
    <property type="match status" value="3"/>
</dbReference>
<dbReference type="SUPFAM" id="SSF55874">
    <property type="entry name" value="ATPase domain of HSP90 chaperone/DNA topoisomerase II/histidine kinase"/>
    <property type="match status" value="1"/>
</dbReference>
<evidence type="ECO:0000256" key="9">
    <source>
        <dbReference type="ARBA" id="ARBA00022840"/>
    </source>
</evidence>
<evidence type="ECO:0000313" key="20">
    <source>
        <dbReference type="Proteomes" id="UP000295129"/>
    </source>
</evidence>
<dbReference type="Pfam" id="PF08448">
    <property type="entry name" value="PAS_4"/>
    <property type="match status" value="2"/>
</dbReference>
<comment type="subcellular location">
    <subcellularLocation>
        <location evidence="2">Membrane</location>
        <topology evidence="2">Multi-pass membrane protein</topology>
    </subcellularLocation>
</comment>
<evidence type="ECO:0000256" key="2">
    <source>
        <dbReference type="ARBA" id="ARBA00004141"/>
    </source>
</evidence>
<comment type="caution">
    <text evidence="19">The sequence shown here is derived from an EMBL/GenBank/DDBJ whole genome shotgun (WGS) entry which is preliminary data.</text>
</comment>
<feature type="domain" description="PAS" evidence="17">
    <location>
        <begin position="505"/>
        <end position="577"/>
    </location>
</feature>
<dbReference type="GO" id="GO:0030295">
    <property type="term" value="F:protein kinase activator activity"/>
    <property type="evidence" value="ECO:0007669"/>
    <property type="project" value="TreeGrafter"/>
</dbReference>
<evidence type="ECO:0000256" key="11">
    <source>
        <dbReference type="ARBA" id="ARBA00023012"/>
    </source>
</evidence>
<evidence type="ECO:0000256" key="14">
    <source>
        <dbReference type="SAM" id="MobiDB-lite"/>
    </source>
</evidence>
<dbReference type="InterPro" id="IPR000014">
    <property type="entry name" value="PAS"/>
</dbReference>
<keyword evidence="20" id="KW-1185">Reference proteome</keyword>
<dbReference type="AlphaFoldDB" id="A0A4V3BN98"/>
<evidence type="ECO:0000256" key="13">
    <source>
        <dbReference type="SAM" id="Coils"/>
    </source>
</evidence>
<dbReference type="EMBL" id="SNVV01000004">
    <property type="protein sequence ID" value="TDN53782.1"/>
    <property type="molecule type" value="Genomic_DNA"/>
</dbReference>
<keyword evidence="13" id="KW-0175">Coiled coil</keyword>
<dbReference type="CDD" id="cd06225">
    <property type="entry name" value="HAMP"/>
    <property type="match status" value="1"/>
</dbReference>
<sequence length="1054" mass="114618">MSGQPDPGSSLPPRWRARLRLPGARLSHLLFLRSILVATITFAIVYPLVVGWLLPQNEGEVERRQIQLARAIRAQVESVLDGPRFAVSSFARILADLGRGPEATLSARLDAFVDAGSGFSNVYLLDGLGMVVGVGVESERRLLRNELIGIDFSSHPLWRLAQDAADVRWTDAFLSPVSARRTVAVAYRIGAHTVIAELQLKDFMTRVQGLSEGSSVATLVLDRRGHVLVDSSADPDTHYLDFSGFDFVRDRSRDELPLVHFELMGEEMVGSLLRIPELDWGVLVMRPTAEAYRPARTAGTIMMLGLLCAVVLGLAGAGMQAALFGRQFRSLGEFAERIARGDYGLRWRRSRVVEFNELAAAFGGMSEAIHSREEAIAASQAAYREILESTSELVLRLDDAARVEYANPAVCRLLGVAPEALAGQPLDAYLQGGEGAGGRWCDAALAALRAGAPTASFEGQVVDCAGGHHRVAWTLHLGEQGKGGIAAIGHDLTARWLAAEALRRSEARLRAMLDNATEVAIRWYDAAGRVVYWNPGSERLYGFTAEQAMGRTLEQLVLSPRQAEQYAQMLAGIDRAGGTRGPELMAVRRADGRMLQVLATLFAIPAEEEGDYYIVGIDLDVTAQLEEESARREAERKFSAVFQASPVPMAVWSEDLRLVDANAAWERLFGFDAEASRGRANHTFGLWCDTRQRASFFERIAAAPLVQAEEAWMQPQGGGDRRLCEVSGNKVELASLGVMFVVAYEDITAEREAAQQLRELNDTLEQRVSERTAELSAALDHLRVTQEGLLRSEKMAALGSLVAGVAHELSTPLGNSLIASNTVRDHTRAMQRELAQGLKRSSLERYLEETVSGNDIIERNLGRAAELVASFRQVAVDQASSQRREFALTEVVDEIAMTLRPSLKRLPYALETEVAEGLMLDSYPGPLGQVLTNLINNAITHAFEGRDSGRVKVSGRADGEAHVLIEVSDDGCGIPPSHLRRIFDPFFTTRLGQGGSGLGLHIVDSLVRDLLGGSIDVSSAPGCGTTMRLRLPRRPGGGSRAEQRAAGTDGPGPV</sequence>
<dbReference type="Gene3D" id="1.10.287.130">
    <property type="match status" value="1"/>
</dbReference>
<evidence type="ECO:0000256" key="7">
    <source>
        <dbReference type="ARBA" id="ARBA00022741"/>
    </source>
</evidence>
<dbReference type="InterPro" id="IPR013656">
    <property type="entry name" value="PAS_4"/>
</dbReference>
<keyword evidence="4" id="KW-0597">Phosphoprotein</keyword>
<dbReference type="InterPro" id="IPR003594">
    <property type="entry name" value="HATPase_dom"/>
</dbReference>
<dbReference type="Proteomes" id="UP000295129">
    <property type="component" value="Unassembled WGS sequence"/>
</dbReference>
<dbReference type="PROSITE" id="PS50112">
    <property type="entry name" value="PAS"/>
    <property type="match status" value="2"/>
</dbReference>
<dbReference type="PROSITE" id="PS50885">
    <property type="entry name" value="HAMP"/>
    <property type="match status" value="1"/>
</dbReference>
<dbReference type="RefSeq" id="WP_133589588.1">
    <property type="nucleotide sequence ID" value="NZ_SNVV01000004.1"/>
</dbReference>
<evidence type="ECO:0000256" key="3">
    <source>
        <dbReference type="ARBA" id="ARBA00012438"/>
    </source>
</evidence>
<dbReference type="CDD" id="cd00130">
    <property type="entry name" value="PAS"/>
    <property type="match status" value="3"/>
</dbReference>
<dbReference type="PANTHER" id="PTHR42878">
    <property type="entry name" value="TWO-COMPONENT HISTIDINE KINASE"/>
    <property type="match status" value="1"/>
</dbReference>
<reference evidence="19 20" key="1">
    <citation type="submission" date="2019-03" db="EMBL/GenBank/DDBJ databases">
        <title>Genomic Encyclopedia of Type Strains, Phase IV (KMG-IV): sequencing the most valuable type-strain genomes for metagenomic binning, comparative biology and taxonomic classification.</title>
        <authorList>
            <person name="Goeker M."/>
        </authorList>
    </citation>
    <scope>NUCLEOTIDE SEQUENCE [LARGE SCALE GENOMIC DNA]</scope>
    <source>
        <strain evidence="19 20">DSM 12121</strain>
    </source>
</reference>
<keyword evidence="9" id="KW-0067">ATP-binding</keyword>
<feature type="region of interest" description="Disordered" evidence="14">
    <location>
        <begin position="1025"/>
        <end position="1054"/>
    </location>
</feature>
<evidence type="ECO:0000256" key="1">
    <source>
        <dbReference type="ARBA" id="ARBA00000085"/>
    </source>
</evidence>
<evidence type="ECO:0000256" key="10">
    <source>
        <dbReference type="ARBA" id="ARBA00022989"/>
    </source>
</evidence>
<dbReference type="NCBIfam" id="TIGR00229">
    <property type="entry name" value="sensory_box"/>
    <property type="match status" value="3"/>
</dbReference>
<evidence type="ECO:0000313" key="19">
    <source>
        <dbReference type="EMBL" id="TDN53782.1"/>
    </source>
</evidence>
<feature type="coiled-coil region" evidence="13">
    <location>
        <begin position="747"/>
        <end position="774"/>
    </location>
</feature>
<dbReference type="Gene3D" id="3.30.565.10">
    <property type="entry name" value="Histidine kinase-like ATPase, C-terminal domain"/>
    <property type="match status" value="1"/>
</dbReference>
<feature type="transmembrane region" description="Helical" evidence="15">
    <location>
        <begin position="301"/>
        <end position="324"/>
    </location>
</feature>
<evidence type="ECO:0000256" key="12">
    <source>
        <dbReference type="ARBA" id="ARBA00023136"/>
    </source>
</evidence>
<comment type="catalytic activity">
    <reaction evidence="1">
        <text>ATP + protein L-histidine = ADP + protein N-phospho-L-histidine.</text>
        <dbReference type="EC" id="2.7.13.3"/>
    </reaction>
</comment>
<dbReference type="InterPro" id="IPR004358">
    <property type="entry name" value="Sig_transdc_His_kin-like_C"/>
</dbReference>
<feature type="transmembrane region" description="Helical" evidence="15">
    <location>
        <begin position="30"/>
        <end position="54"/>
    </location>
</feature>
<dbReference type="GO" id="GO:0004673">
    <property type="term" value="F:protein histidine kinase activity"/>
    <property type="evidence" value="ECO:0007669"/>
    <property type="project" value="UniProtKB-EC"/>
</dbReference>
<protein>
    <recommendedName>
        <fullName evidence="3">histidine kinase</fullName>
        <ecNumber evidence="3">2.7.13.3</ecNumber>
    </recommendedName>
</protein>
<dbReference type="InterPro" id="IPR003660">
    <property type="entry name" value="HAMP_dom"/>
</dbReference>
<evidence type="ECO:0000256" key="8">
    <source>
        <dbReference type="ARBA" id="ARBA00022777"/>
    </source>
</evidence>
<organism evidence="19 20">
    <name type="scientific">Azoarcus indigens</name>
    <dbReference type="NCBI Taxonomy" id="29545"/>
    <lineage>
        <taxon>Bacteria</taxon>
        <taxon>Pseudomonadati</taxon>
        <taxon>Pseudomonadota</taxon>
        <taxon>Betaproteobacteria</taxon>
        <taxon>Rhodocyclales</taxon>
        <taxon>Zoogloeaceae</taxon>
        <taxon>Azoarcus</taxon>
    </lineage>
</organism>
<dbReference type="SMART" id="SM00091">
    <property type="entry name" value="PAS"/>
    <property type="match status" value="3"/>
</dbReference>
<feature type="domain" description="HAMP" evidence="18">
    <location>
        <begin position="322"/>
        <end position="374"/>
    </location>
</feature>
<feature type="domain" description="Histidine kinase" evidence="16">
    <location>
        <begin position="804"/>
        <end position="1035"/>
    </location>
</feature>
<keyword evidence="8" id="KW-0418">Kinase</keyword>
<dbReference type="GO" id="GO:0007234">
    <property type="term" value="P:osmosensory signaling via phosphorelay pathway"/>
    <property type="evidence" value="ECO:0007669"/>
    <property type="project" value="TreeGrafter"/>
</dbReference>
<evidence type="ECO:0000259" key="18">
    <source>
        <dbReference type="PROSITE" id="PS50885"/>
    </source>
</evidence>
<evidence type="ECO:0000256" key="6">
    <source>
        <dbReference type="ARBA" id="ARBA00022692"/>
    </source>
</evidence>
<gene>
    <name evidence="19" type="ORF">C7389_104136</name>
</gene>
<keyword evidence="11" id="KW-0902">Two-component regulatory system</keyword>
<dbReference type="PANTHER" id="PTHR42878:SF7">
    <property type="entry name" value="SENSOR HISTIDINE KINASE GLRK"/>
    <property type="match status" value="1"/>
</dbReference>
<proteinExistence type="predicted"/>
<keyword evidence="6 15" id="KW-0812">Transmembrane</keyword>
<evidence type="ECO:0000259" key="16">
    <source>
        <dbReference type="PROSITE" id="PS50109"/>
    </source>
</evidence>
<dbReference type="PRINTS" id="PR00344">
    <property type="entry name" value="BCTRLSENSOR"/>
</dbReference>
<dbReference type="GO" id="GO:0016020">
    <property type="term" value="C:membrane"/>
    <property type="evidence" value="ECO:0007669"/>
    <property type="project" value="UniProtKB-SubCell"/>
</dbReference>
<dbReference type="InterPro" id="IPR035965">
    <property type="entry name" value="PAS-like_dom_sf"/>
</dbReference>
<dbReference type="Gene3D" id="6.10.340.10">
    <property type="match status" value="1"/>
</dbReference>
<feature type="domain" description="PAS" evidence="17">
    <location>
        <begin position="379"/>
        <end position="424"/>
    </location>
</feature>
<dbReference type="InterPro" id="IPR005467">
    <property type="entry name" value="His_kinase_dom"/>
</dbReference>
<dbReference type="Gene3D" id="3.30.450.20">
    <property type="entry name" value="PAS domain"/>
    <property type="match status" value="4"/>
</dbReference>